<comment type="similarity">
    <text evidence="1">Belongs to the D-isomer specific 2-hydroxyacid dehydrogenase family.</text>
</comment>
<keyword evidence="2" id="KW-0963">Cytoplasm</keyword>
<evidence type="ECO:0000256" key="4">
    <source>
        <dbReference type="ARBA" id="ARBA00023027"/>
    </source>
</evidence>
<dbReference type="InterPro" id="IPR024531">
    <property type="entry name" value="Erythronate-4-P_DHase_dimer"/>
</dbReference>
<dbReference type="EC" id="1.1.1.290" evidence="9"/>
<evidence type="ECO:0000256" key="2">
    <source>
        <dbReference type="ARBA" id="ARBA00022490"/>
    </source>
</evidence>
<evidence type="ECO:0000256" key="3">
    <source>
        <dbReference type="ARBA" id="ARBA00023002"/>
    </source>
</evidence>
<proteinExistence type="inferred from homology"/>
<evidence type="ECO:0000256" key="5">
    <source>
        <dbReference type="ARBA" id="ARBA00023096"/>
    </source>
</evidence>
<feature type="domain" description="D-isomer specific 2-hydroxyacid dehydrogenase NAD-binding" evidence="7">
    <location>
        <begin position="110"/>
        <end position="255"/>
    </location>
</feature>
<evidence type="ECO:0000259" key="8">
    <source>
        <dbReference type="Pfam" id="PF11890"/>
    </source>
</evidence>
<name>A0A0W8G087_9ZZZZ</name>
<keyword evidence="4" id="KW-0520">NAD</keyword>
<dbReference type="SUPFAM" id="SSF52283">
    <property type="entry name" value="Formate/glycerate dehydrogenase catalytic domain-like"/>
    <property type="match status" value="1"/>
</dbReference>
<dbReference type="Pfam" id="PF00389">
    <property type="entry name" value="2-Hacid_dh"/>
    <property type="match status" value="1"/>
</dbReference>
<dbReference type="InterPro" id="IPR036291">
    <property type="entry name" value="NAD(P)-bd_dom_sf"/>
</dbReference>
<evidence type="ECO:0000256" key="1">
    <source>
        <dbReference type="ARBA" id="ARBA00005854"/>
    </source>
</evidence>
<dbReference type="GO" id="GO:0051287">
    <property type="term" value="F:NAD binding"/>
    <property type="evidence" value="ECO:0007669"/>
    <property type="project" value="InterPro"/>
</dbReference>
<dbReference type="EMBL" id="LNQE01000436">
    <property type="protein sequence ID" value="KUG26575.1"/>
    <property type="molecule type" value="Genomic_DNA"/>
</dbReference>
<evidence type="ECO:0000259" key="6">
    <source>
        <dbReference type="Pfam" id="PF00389"/>
    </source>
</evidence>
<dbReference type="HAMAP" id="MF_01825">
    <property type="entry name" value="PdxB"/>
    <property type="match status" value="1"/>
</dbReference>
<dbReference type="InterPro" id="IPR006139">
    <property type="entry name" value="D-isomer_2_OHA_DH_cat_dom"/>
</dbReference>
<dbReference type="PANTHER" id="PTHR43761">
    <property type="entry name" value="D-ISOMER SPECIFIC 2-HYDROXYACID DEHYDROGENASE FAMILY PROTEIN (AFU_ORTHOLOGUE AFUA_1G13630)"/>
    <property type="match status" value="1"/>
</dbReference>
<dbReference type="InterPro" id="IPR038251">
    <property type="entry name" value="PdxB_dimer_sf"/>
</dbReference>
<dbReference type="Pfam" id="PF11890">
    <property type="entry name" value="DUF3410"/>
    <property type="match status" value="1"/>
</dbReference>
<keyword evidence="5" id="KW-0664">Pyridoxine biosynthesis</keyword>
<dbReference type="InterPro" id="IPR006140">
    <property type="entry name" value="D-isomer_DH_NAD-bd"/>
</dbReference>
<dbReference type="Gene3D" id="3.30.1370.170">
    <property type="match status" value="1"/>
</dbReference>
<evidence type="ECO:0000259" key="7">
    <source>
        <dbReference type="Pfam" id="PF02826"/>
    </source>
</evidence>
<sequence length="378" mass="42981">MKIIVDENIEFGIEAFQQFGDVTLSHGRKITNEILKDVEVLIVRSITNVNEDLLKNTPVKFVGTTTIGTDHLDIDYLKSQKIHFASAPGCNSYAVTEYVLCAVVKIAHEKKINLTNKTLGVVGYGNIGKKITKFAEAVGLKTYVNDPPLQREGYEYNFCSLEEALNCDIITFHVPLNKTGIDKTFHLLDEQRINELKPGTILINTSRGGVVDNIALLKRLQNNNDITVVLDVWENEPIINSELLQKVYFGTPHIAGYSYEGKVNGTIMIYNSLCKFLNKEKFWKPVLKAVDSNKIDIAHTQNAKDLLYQITNKVYDIESDSNSLKSFRDNQEEKIGTHFDQLRKNYKLRREFNNYFVTSQNLTSEQAAILQSLRFNLF</sequence>
<gene>
    <name evidence="9" type="ORF">ASZ90_003577</name>
</gene>
<dbReference type="InterPro" id="IPR050418">
    <property type="entry name" value="D-iso_2-hydroxyacid_DH_PdxB"/>
</dbReference>
<keyword evidence="3 9" id="KW-0560">Oxidoreductase</keyword>
<evidence type="ECO:0000313" key="9">
    <source>
        <dbReference type="EMBL" id="KUG26575.1"/>
    </source>
</evidence>
<dbReference type="GO" id="GO:0033711">
    <property type="term" value="F:4-phosphoerythronate dehydrogenase activity"/>
    <property type="evidence" value="ECO:0007669"/>
    <property type="project" value="UniProtKB-EC"/>
</dbReference>
<protein>
    <submittedName>
        <fullName evidence="9">Erythronate-4-phosphate dehydrogenase</fullName>
        <ecNumber evidence="9">1.1.1.290</ecNumber>
    </submittedName>
</protein>
<dbReference type="GO" id="GO:0008615">
    <property type="term" value="P:pyridoxine biosynthetic process"/>
    <property type="evidence" value="ECO:0007669"/>
    <property type="project" value="UniProtKB-KW"/>
</dbReference>
<dbReference type="InterPro" id="IPR020921">
    <property type="entry name" value="Erythronate-4-P_DHase"/>
</dbReference>
<reference evidence="9" key="1">
    <citation type="journal article" date="2015" name="Proc. Natl. Acad. Sci. U.S.A.">
        <title>Networks of energetic and metabolic interactions define dynamics in microbial communities.</title>
        <authorList>
            <person name="Embree M."/>
            <person name="Liu J.K."/>
            <person name="Al-Bassam M.M."/>
            <person name="Zengler K."/>
        </authorList>
    </citation>
    <scope>NUCLEOTIDE SEQUENCE</scope>
</reference>
<dbReference type="CDD" id="cd12158">
    <property type="entry name" value="ErythrP_dh"/>
    <property type="match status" value="1"/>
</dbReference>
<dbReference type="Pfam" id="PF02826">
    <property type="entry name" value="2-Hacid_dh_C"/>
    <property type="match status" value="1"/>
</dbReference>
<feature type="domain" description="D-isomer specific 2-hydroxyacid dehydrogenase catalytic" evidence="6">
    <location>
        <begin position="12"/>
        <end position="281"/>
    </location>
</feature>
<dbReference type="Gene3D" id="3.40.50.720">
    <property type="entry name" value="NAD(P)-binding Rossmann-like Domain"/>
    <property type="match status" value="2"/>
</dbReference>
<dbReference type="PROSITE" id="PS00671">
    <property type="entry name" value="D_2_HYDROXYACID_DH_3"/>
    <property type="match status" value="1"/>
</dbReference>
<dbReference type="PANTHER" id="PTHR43761:SF1">
    <property type="entry name" value="D-ISOMER SPECIFIC 2-HYDROXYACID DEHYDROGENASE CATALYTIC DOMAIN-CONTAINING PROTEIN-RELATED"/>
    <property type="match status" value="1"/>
</dbReference>
<comment type="caution">
    <text evidence="9">The sequence shown here is derived from an EMBL/GenBank/DDBJ whole genome shotgun (WGS) entry which is preliminary data.</text>
</comment>
<feature type="domain" description="Erythronate-4-phosphate dehydrogenase dimerisation" evidence="8">
    <location>
        <begin position="287"/>
        <end position="372"/>
    </location>
</feature>
<dbReference type="AlphaFoldDB" id="A0A0W8G087"/>
<dbReference type="InterPro" id="IPR029753">
    <property type="entry name" value="D-isomer_DH_CS"/>
</dbReference>
<organism evidence="9">
    <name type="scientific">hydrocarbon metagenome</name>
    <dbReference type="NCBI Taxonomy" id="938273"/>
    <lineage>
        <taxon>unclassified sequences</taxon>
        <taxon>metagenomes</taxon>
        <taxon>ecological metagenomes</taxon>
    </lineage>
</organism>
<accession>A0A0W8G087</accession>
<dbReference type="GO" id="GO:0005737">
    <property type="term" value="C:cytoplasm"/>
    <property type="evidence" value="ECO:0007669"/>
    <property type="project" value="InterPro"/>
</dbReference>
<dbReference type="GO" id="GO:0046983">
    <property type="term" value="F:protein dimerization activity"/>
    <property type="evidence" value="ECO:0007669"/>
    <property type="project" value="InterPro"/>
</dbReference>
<dbReference type="SUPFAM" id="SSF51735">
    <property type="entry name" value="NAD(P)-binding Rossmann-fold domains"/>
    <property type="match status" value="1"/>
</dbReference>